<evidence type="ECO:0000313" key="10">
    <source>
        <dbReference type="Proteomes" id="UP000032431"/>
    </source>
</evidence>
<dbReference type="GO" id="GO:0004674">
    <property type="term" value="F:protein serine/threonine kinase activity"/>
    <property type="evidence" value="ECO:0007669"/>
    <property type="project" value="UniProtKB-KW"/>
</dbReference>
<evidence type="ECO:0000256" key="2">
    <source>
        <dbReference type="ARBA" id="ARBA00022679"/>
    </source>
</evidence>
<comment type="function">
    <text evidence="7">Binds to sigma F and blocks its ability to form an RNA polymerase holoenzyme (E-sigma F). Phosphorylates SpoIIAA on a serine residue. This phosphorylation may enable SpoIIAA to act as an anti-anti-sigma factor that counteracts SpoIIAB and thus releases sigma F from inhibition.</text>
</comment>
<comment type="catalytic activity">
    <reaction evidence="7">
        <text>L-threonyl-[protein] + ATP = O-phospho-L-threonyl-[protein] + ADP + H(+)</text>
        <dbReference type="Rhea" id="RHEA:46608"/>
        <dbReference type="Rhea" id="RHEA-COMP:11060"/>
        <dbReference type="Rhea" id="RHEA-COMP:11605"/>
        <dbReference type="ChEBI" id="CHEBI:15378"/>
        <dbReference type="ChEBI" id="CHEBI:30013"/>
        <dbReference type="ChEBI" id="CHEBI:30616"/>
        <dbReference type="ChEBI" id="CHEBI:61977"/>
        <dbReference type="ChEBI" id="CHEBI:456216"/>
        <dbReference type="EC" id="2.7.11.1"/>
    </reaction>
</comment>
<dbReference type="EMBL" id="LM995447">
    <property type="protein sequence ID" value="CDZ24135.1"/>
    <property type="molecule type" value="Genomic_DNA"/>
</dbReference>
<comment type="similarity">
    <text evidence="7">Belongs to the anti-sigma-factor family.</text>
</comment>
<comment type="catalytic activity">
    <reaction evidence="7">
        <text>L-seryl-[protein] + ATP = O-phospho-L-seryl-[protein] + ADP + H(+)</text>
        <dbReference type="Rhea" id="RHEA:17989"/>
        <dbReference type="Rhea" id="RHEA-COMP:9863"/>
        <dbReference type="Rhea" id="RHEA-COMP:11604"/>
        <dbReference type="ChEBI" id="CHEBI:15378"/>
        <dbReference type="ChEBI" id="CHEBI:29999"/>
        <dbReference type="ChEBI" id="CHEBI:30616"/>
        <dbReference type="ChEBI" id="CHEBI:83421"/>
        <dbReference type="ChEBI" id="CHEBI:456216"/>
        <dbReference type="EC" id="2.7.11.1"/>
    </reaction>
</comment>
<evidence type="ECO:0000256" key="4">
    <source>
        <dbReference type="ARBA" id="ARBA00022777"/>
    </source>
</evidence>
<organism evidence="9 10">
    <name type="scientific">[Clostridium] cellulosi</name>
    <dbReference type="NCBI Taxonomy" id="29343"/>
    <lineage>
        <taxon>Bacteria</taxon>
        <taxon>Bacillati</taxon>
        <taxon>Bacillota</taxon>
        <taxon>Clostridia</taxon>
        <taxon>Eubacteriales</taxon>
        <taxon>Oscillospiraceae</taxon>
        <taxon>Oscillospiraceae incertae sedis</taxon>
    </lineage>
</organism>
<dbReference type="GO" id="GO:0005524">
    <property type="term" value="F:ATP binding"/>
    <property type="evidence" value="ECO:0007669"/>
    <property type="project" value="UniProtKB-KW"/>
</dbReference>
<dbReference type="HOGENOM" id="CLU_090336_11_0_9"/>
<dbReference type="GO" id="GO:0016989">
    <property type="term" value="F:sigma factor antagonist activity"/>
    <property type="evidence" value="ECO:0007669"/>
    <property type="project" value="InterPro"/>
</dbReference>
<reference evidence="10" key="1">
    <citation type="submission" date="2014-07" db="EMBL/GenBank/DDBJ databases">
        <authorList>
            <person name="Wibberg D."/>
        </authorList>
    </citation>
    <scope>NUCLEOTIDE SEQUENCE [LARGE SCALE GENOMIC DNA]</scope>
    <source>
        <strain evidence="10">DG5</strain>
    </source>
</reference>
<dbReference type="GO" id="GO:0042174">
    <property type="term" value="P:negative regulation of sporulation resulting in formation of a cellular spore"/>
    <property type="evidence" value="ECO:0007669"/>
    <property type="project" value="InterPro"/>
</dbReference>
<feature type="domain" description="Histidine kinase/HSP90-like ATPase" evidence="8">
    <location>
        <begin position="37"/>
        <end position="142"/>
    </location>
</feature>
<dbReference type="EC" id="2.7.11.1" evidence="7"/>
<proteinExistence type="inferred from homology"/>
<gene>
    <name evidence="7" type="primary">spoIIAB</name>
    <name evidence="9" type="ORF">CCDG5_1018</name>
</gene>
<dbReference type="OrthoDB" id="9768808at2"/>
<dbReference type="GO" id="GO:0106310">
    <property type="term" value="F:protein serine kinase activity"/>
    <property type="evidence" value="ECO:0007669"/>
    <property type="project" value="RHEA"/>
</dbReference>
<protein>
    <recommendedName>
        <fullName evidence="7">Anti-sigma F factor</fullName>
        <ecNumber evidence="7">2.7.11.1</ecNumber>
    </recommendedName>
    <alternativeName>
        <fullName evidence="7">Stage II sporulation protein AB</fullName>
    </alternativeName>
</protein>
<dbReference type="Pfam" id="PF13581">
    <property type="entry name" value="HATPase_c_2"/>
    <property type="match status" value="1"/>
</dbReference>
<sequence>MKPLNTMKVSFLSRSANESFARVAVAAFIAQLDPTLDELADIKTAVSEAVTNCIVHAYKDSIGEIYITVKIYENNKVTISVKDKGCGIEDIKKAMEPMYTSSEGGERAGLGFTVMQSFTDRLRVKSRPGFGTTVIMEKKLGKKSVARGT</sequence>
<dbReference type="GO" id="GO:0030436">
    <property type="term" value="P:asexual sporulation"/>
    <property type="evidence" value="ECO:0007669"/>
    <property type="project" value="UniProtKB-UniRule"/>
</dbReference>
<dbReference type="GO" id="GO:0030435">
    <property type="term" value="P:sporulation resulting in formation of a cellular spore"/>
    <property type="evidence" value="ECO:0007669"/>
    <property type="project" value="UniProtKB-KW"/>
</dbReference>
<keyword evidence="6 7" id="KW-0749">Sporulation</keyword>
<dbReference type="InterPro" id="IPR050267">
    <property type="entry name" value="Anti-sigma-factor_SerPK"/>
</dbReference>
<dbReference type="SUPFAM" id="SSF55874">
    <property type="entry name" value="ATPase domain of HSP90 chaperone/DNA topoisomerase II/histidine kinase"/>
    <property type="match status" value="1"/>
</dbReference>
<evidence type="ECO:0000256" key="1">
    <source>
        <dbReference type="ARBA" id="ARBA00022527"/>
    </source>
</evidence>
<name>A0A078KSJ1_9FIRM</name>
<dbReference type="PATRIC" id="fig|29343.3.peg.1074"/>
<keyword evidence="2 7" id="KW-0808">Transferase</keyword>
<dbReference type="InterPro" id="IPR010194">
    <property type="entry name" value="Anti-sigma_F"/>
</dbReference>
<dbReference type="Gene3D" id="3.30.565.10">
    <property type="entry name" value="Histidine kinase-like ATPase, C-terminal domain"/>
    <property type="match status" value="1"/>
</dbReference>
<dbReference type="AlphaFoldDB" id="A0A078KSJ1"/>
<dbReference type="InterPro" id="IPR003594">
    <property type="entry name" value="HATPase_dom"/>
</dbReference>
<dbReference type="Proteomes" id="UP000032431">
    <property type="component" value="Chromosome I"/>
</dbReference>
<keyword evidence="5 7" id="KW-0067">ATP-binding</keyword>
<evidence type="ECO:0000256" key="3">
    <source>
        <dbReference type="ARBA" id="ARBA00022741"/>
    </source>
</evidence>
<dbReference type="PANTHER" id="PTHR35526:SF3">
    <property type="entry name" value="ANTI-SIGMA-F FACTOR RSBW"/>
    <property type="match status" value="1"/>
</dbReference>
<dbReference type="NCBIfam" id="TIGR01925">
    <property type="entry name" value="spIIAB"/>
    <property type="match status" value="1"/>
</dbReference>
<keyword evidence="4 7" id="KW-0418">Kinase</keyword>
<keyword evidence="1 7" id="KW-0723">Serine/threonine-protein kinase</keyword>
<dbReference type="STRING" id="29343.CCDG5_1018"/>
<keyword evidence="10" id="KW-1185">Reference proteome</keyword>
<accession>A0A078KSJ1</accession>
<evidence type="ECO:0000256" key="5">
    <source>
        <dbReference type="ARBA" id="ARBA00022840"/>
    </source>
</evidence>
<evidence type="ECO:0000256" key="7">
    <source>
        <dbReference type="HAMAP-Rule" id="MF_00637"/>
    </source>
</evidence>
<evidence type="ECO:0000313" key="9">
    <source>
        <dbReference type="EMBL" id="CDZ24135.1"/>
    </source>
</evidence>
<dbReference type="InterPro" id="IPR036890">
    <property type="entry name" value="HATPase_C_sf"/>
</dbReference>
<dbReference type="SMART" id="SM00387">
    <property type="entry name" value="HATPase_c"/>
    <property type="match status" value="1"/>
</dbReference>
<keyword evidence="3 7" id="KW-0547">Nucleotide-binding</keyword>
<dbReference type="PANTHER" id="PTHR35526">
    <property type="entry name" value="ANTI-SIGMA-F FACTOR RSBW-RELATED"/>
    <property type="match status" value="1"/>
</dbReference>
<evidence type="ECO:0000259" key="8">
    <source>
        <dbReference type="SMART" id="SM00387"/>
    </source>
</evidence>
<evidence type="ECO:0000256" key="6">
    <source>
        <dbReference type="ARBA" id="ARBA00022969"/>
    </source>
</evidence>
<dbReference type="KEGG" id="ccel:CCDG5_1018"/>
<dbReference type="HAMAP" id="MF_00637">
    <property type="entry name" value="Anti_sigma_F"/>
    <property type="match status" value="1"/>
</dbReference>